<feature type="compositionally biased region" description="Basic and acidic residues" evidence="1">
    <location>
        <begin position="918"/>
        <end position="940"/>
    </location>
</feature>
<gene>
    <name evidence="2" type="ORF">KUTeg_011301</name>
</gene>
<organism evidence="2 3">
    <name type="scientific">Tegillarca granosa</name>
    <name type="common">Malaysian cockle</name>
    <name type="synonym">Anadara granosa</name>
    <dbReference type="NCBI Taxonomy" id="220873"/>
    <lineage>
        <taxon>Eukaryota</taxon>
        <taxon>Metazoa</taxon>
        <taxon>Spiralia</taxon>
        <taxon>Lophotrochozoa</taxon>
        <taxon>Mollusca</taxon>
        <taxon>Bivalvia</taxon>
        <taxon>Autobranchia</taxon>
        <taxon>Pteriomorphia</taxon>
        <taxon>Arcoida</taxon>
        <taxon>Arcoidea</taxon>
        <taxon>Arcidae</taxon>
        <taxon>Tegillarca</taxon>
    </lineage>
</organism>
<feature type="region of interest" description="Disordered" evidence="1">
    <location>
        <begin position="78"/>
        <end position="184"/>
    </location>
</feature>
<feature type="compositionally biased region" description="Basic and acidic residues" evidence="1">
    <location>
        <begin position="974"/>
        <end position="998"/>
    </location>
</feature>
<feature type="compositionally biased region" description="Basic and acidic residues" evidence="1">
    <location>
        <begin position="83"/>
        <end position="135"/>
    </location>
</feature>
<feature type="compositionally biased region" description="Polar residues" evidence="1">
    <location>
        <begin position="565"/>
        <end position="575"/>
    </location>
</feature>
<feature type="compositionally biased region" description="Polar residues" evidence="1">
    <location>
        <begin position="1070"/>
        <end position="1099"/>
    </location>
</feature>
<feature type="compositionally biased region" description="Basic residues" evidence="1">
    <location>
        <begin position="346"/>
        <end position="356"/>
    </location>
</feature>
<feature type="compositionally biased region" description="Basic and acidic residues" evidence="1">
    <location>
        <begin position="750"/>
        <end position="762"/>
    </location>
</feature>
<comment type="caution">
    <text evidence="2">The sequence shown here is derived from an EMBL/GenBank/DDBJ whole genome shotgun (WGS) entry which is preliminary data.</text>
</comment>
<keyword evidence="3" id="KW-1185">Reference proteome</keyword>
<feature type="compositionally biased region" description="Basic and acidic residues" evidence="1">
    <location>
        <begin position="357"/>
        <end position="373"/>
    </location>
</feature>
<feature type="compositionally biased region" description="Polar residues" evidence="1">
    <location>
        <begin position="839"/>
        <end position="850"/>
    </location>
</feature>
<feature type="compositionally biased region" description="Acidic residues" evidence="1">
    <location>
        <begin position="1041"/>
        <end position="1052"/>
    </location>
</feature>
<feature type="compositionally biased region" description="Basic and acidic residues" evidence="1">
    <location>
        <begin position="889"/>
        <end position="908"/>
    </location>
</feature>
<evidence type="ECO:0000313" key="2">
    <source>
        <dbReference type="EMBL" id="KAJ8311148.1"/>
    </source>
</evidence>
<feature type="compositionally biased region" description="Basic and acidic residues" evidence="1">
    <location>
        <begin position="165"/>
        <end position="175"/>
    </location>
</feature>
<accession>A0ABQ9F178</accession>
<feature type="compositionally biased region" description="Basic and acidic residues" evidence="1">
    <location>
        <begin position="515"/>
        <end position="530"/>
    </location>
</feature>
<dbReference type="Proteomes" id="UP001217089">
    <property type="component" value="Unassembled WGS sequence"/>
</dbReference>
<proteinExistence type="predicted"/>
<feature type="compositionally biased region" description="Basic and acidic residues" evidence="1">
    <location>
        <begin position="468"/>
        <end position="482"/>
    </location>
</feature>
<sequence>MTVKEMLWIYIKHTLKIFIPRPKLTLLYSLTQNFQFNIFVDKKNVTKRKWNNCGLKIVQDDENNSELLDNVIKENSYKLSKNMKKEQQKNGERKSRPRAKNRDVKSKIDTQERSRSYSDSRSSRSSSDKKEETKETLSTSDSVVKQEKGYSEMFVSGQGHLNQPQKDKEKPEIRPRQRTKKRKLLNRSPIRKFKSMEINPDVFIEEKLKQKYEELNQLMSQNRVSDPKIHVTRQHYHQMQVLRDQYVNVSHGLPPSGVLIPRSLPGKTRPHSATLPLRKTRRPWSGNSYSTTNTFKEFVVTLGVEGDNGSEFGEDIAYHTIHNVVHATAARNHGKIQAENEIPNKAKSRKKKLRKRKDSESTQDSRIEKHNEEISDTCSKTTDGDGSLSTLTPRDNIHIPADYHLKNCNNEKLLHWLKEKNKEYRRQKRAEKEKKKEERQKKILEANEKFERMLESEKKVKQWMSKKKKEENHKKKVERETSRNRLDITLPGKSLGIRPISPGPRVMRKNFENESVEFEKEKSEETKIDSPEPVEQMTVGPHPPNSKFIYKRPVAGSIKLKIRNRPQSSPTTQVSKETKDSANKAKEAERMQKMRMSYDDWLKKKHQDDIERKKFEKKQKEIMSKSDPELNKIIPDIAKKRIHNVLEGKKRIDTGLHIFDNEKNKEFGGADFPNENIDESEDGERKTRCSYRLEEDRVKDSSDTSESKLKVDGTGIQKPGRPQTAPARVSRVPAPKLSSSSPRKAVVPAKVDDIMSNEDKTNPFHLPFSAEEGVPKHVASRQRKLFAEKTWQKLEDEERPEPQGCDSTEPSLCTTGSTQKTADSQATGIKDNKNESSSKTEQNSANNDVSIKTKEAKEIINIESRNVEDESIVSNSSAFLTQEIVETKSFLENDKEETSQTKDDKISSVDETDGNNIQDRDTDKKDQENENIENSDKSTNEDNSSVRNEENKDFQTSDNSEDDSNAKGDNSLDEGEKNDDKKNDETEDENQGKTEDVKLLGLDSLAEKDISTSRSNKHVSFRDETEVFGEGDQIIPPDLEWSTDTETPDDDNYQGLGENQETNKGEEGEINSSIDSYGNELDNNSARVNQMQTSTDDEF</sequence>
<feature type="region of interest" description="Disordered" evidence="1">
    <location>
        <begin position="515"/>
        <end position="597"/>
    </location>
</feature>
<dbReference type="EMBL" id="JARBDR010000559">
    <property type="protein sequence ID" value="KAJ8311148.1"/>
    <property type="molecule type" value="Genomic_DNA"/>
</dbReference>
<feature type="compositionally biased region" description="Basic and acidic residues" evidence="1">
    <location>
        <begin position="576"/>
        <end position="597"/>
    </location>
</feature>
<feature type="region of interest" description="Disordered" evidence="1">
    <location>
        <begin position="889"/>
        <end position="1099"/>
    </location>
</feature>
<reference evidence="2 3" key="1">
    <citation type="submission" date="2022-12" db="EMBL/GenBank/DDBJ databases">
        <title>Chromosome-level genome of Tegillarca granosa.</title>
        <authorList>
            <person name="Kim J."/>
        </authorList>
    </citation>
    <scope>NUCLEOTIDE SEQUENCE [LARGE SCALE GENOMIC DNA]</scope>
    <source>
        <strain evidence="2">Teg-2019</strain>
        <tissue evidence="2">Adductor muscle</tissue>
    </source>
</reference>
<evidence type="ECO:0000313" key="3">
    <source>
        <dbReference type="Proteomes" id="UP001217089"/>
    </source>
</evidence>
<name>A0ABQ9F178_TEGGR</name>
<feature type="region of interest" description="Disordered" evidence="1">
    <location>
        <begin position="459"/>
        <end position="482"/>
    </location>
</feature>
<feature type="compositionally biased region" description="Basic and acidic residues" evidence="1">
    <location>
        <begin position="785"/>
        <end position="796"/>
    </location>
</feature>
<evidence type="ECO:0000256" key="1">
    <source>
        <dbReference type="SAM" id="MobiDB-lite"/>
    </source>
</evidence>
<feature type="compositionally biased region" description="Polar residues" evidence="1">
    <location>
        <begin position="805"/>
        <end position="827"/>
    </location>
</feature>
<feature type="compositionally biased region" description="Basic and acidic residues" evidence="1">
    <location>
        <begin position="683"/>
        <end position="711"/>
    </location>
</feature>
<feature type="region of interest" description="Disordered" evidence="1">
    <location>
        <begin position="660"/>
        <end position="856"/>
    </location>
</feature>
<feature type="region of interest" description="Disordered" evidence="1">
    <location>
        <begin position="334"/>
        <end position="395"/>
    </location>
</feature>
<protein>
    <submittedName>
        <fullName evidence="2">Uncharacterized protein</fullName>
    </submittedName>
</protein>
<feature type="region of interest" description="Disordered" evidence="1">
    <location>
        <begin position="259"/>
        <end position="285"/>
    </location>
</feature>